<name>A0A498LTY0_LABRO</name>
<organism evidence="1 2">
    <name type="scientific">Labeo rohita</name>
    <name type="common">Indian major carp</name>
    <name type="synonym">Cyprinus rohita</name>
    <dbReference type="NCBI Taxonomy" id="84645"/>
    <lineage>
        <taxon>Eukaryota</taxon>
        <taxon>Metazoa</taxon>
        <taxon>Chordata</taxon>
        <taxon>Craniata</taxon>
        <taxon>Vertebrata</taxon>
        <taxon>Euteleostomi</taxon>
        <taxon>Actinopterygii</taxon>
        <taxon>Neopterygii</taxon>
        <taxon>Teleostei</taxon>
        <taxon>Ostariophysi</taxon>
        <taxon>Cypriniformes</taxon>
        <taxon>Cyprinidae</taxon>
        <taxon>Labeoninae</taxon>
        <taxon>Labeonini</taxon>
        <taxon>Labeo</taxon>
    </lineage>
</organism>
<evidence type="ECO:0000313" key="2">
    <source>
        <dbReference type="Proteomes" id="UP000290572"/>
    </source>
</evidence>
<dbReference type="AlphaFoldDB" id="A0A498LTY0"/>
<reference evidence="1 2" key="1">
    <citation type="submission" date="2018-03" db="EMBL/GenBank/DDBJ databases">
        <title>Draft genome sequence of Rohu Carp (Labeo rohita).</title>
        <authorList>
            <person name="Das P."/>
            <person name="Kushwaha B."/>
            <person name="Joshi C.G."/>
            <person name="Kumar D."/>
            <person name="Nagpure N.S."/>
            <person name="Sahoo L."/>
            <person name="Das S.P."/>
            <person name="Bit A."/>
            <person name="Patnaik S."/>
            <person name="Meher P.K."/>
            <person name="Jayasankar P."/>
            <person name="Koringa P.G."/>
            <person name="Patel N.V."/>
            <person name="Hinsu A.T."/>
            <person name="Kumar R."/>
            <person name="Pandey M."/>
            <person name="Agarwal S."/>
            <person name="Srivastava S."/>
            <person name="Singh M."/>
            <person name="Iquebal M.A."/>
            <person name="Jaiswal S."/>
            <person name="Angadi U.B."/>
            <person name="Kumar N."/>
            <person name="Raza M."/>
            <person name="Shah T.M."/>
            <person name="Rai A."/>
            <person name="Jena J.K."/>
        </authorList>
    </citation>
    <scope>NUCLEOTIDE SEQUENCE [LARGE SCALE GENOMIC DNA]</scope>
    <source>
        <strain evidence="1">DASCIFA01</strain>
        <tissue evidence="1">Testis</tissue>
    </source>
</reference>
<dbReference type="EMBL" id="QBIY01013297">
    <property type="protein sequence ID" value="RXN08825.1"/>
    <property type="molecule type" value="Genomic_DNA"/>
</dbReference>
<accession>A0A498LTY0</accession>
<sequence>MTMETQRILQKSLAVVVVIAAVIWTTTAEYLKADVQNSCCTKVLTSEVTDPIISFRMQNERLPCVKAVMKESQFLSKENMSRLEINSIFSYISVFNLFILFDSFETERGYFCSDWRQTWVTRKILQFLKDKPKNRFYTEKDKFCSDPKARWFQEHLKGLKEIVD</sequence>
<dbReference type="Proteomes" id="UP000290572">
    <property type="component" value="Unassembled WGS sequence"/>
</dbReference>
<gene>
    <name evidence="1" type="ORF">ROHU_011364</name>
</gene>
<proteinExistence type="predicted"/>
<comment type="caution">
    <text evidence="1">The sequence shown here is derived from an EMBL/GenBank/DDBJ whole genome shotgun (WGS) entry which is preliminary data.</text>
</comment>
<keyword evidence="2" id="KW-1185">Reference proteome</keyword>
<evidence type="ECO:0000313" key="1">
    <source>
        <dbReference type="EMBL" id="RXN08825.1"/>
    </source>
</evidence>
<protein>
    <submittedName>
        <fullName evidence="1">Eotaxin-like isoform X1</fullName>
    </submittedName>
</protein>
<dbReference type="STRING" id="84645.A0A498LTY0"/>